<dbReference type="GO" id="GO:0006508">
    <property type="term" value="P:proteolysis"/>
    <property type="evidence" value="ECO:0007669"/>
    <property type="project" value="UniProtKB-KW"/>
</dbReference>
<dbReference type="InterPro" id="IPR037518">
    <property type="entry name" value="MPN"/>
</dbReference>
<dbReference type="PROSITE" id="PS50249">
    <property type="entry name" value="MPN"/>
    <property type="match status" value="1"/>
</dbReference>
<dbReference type="InterPro" id="IPR010994">
    <property type="entry name" value="RuvA_2-like"/>
</dbReference>
<keyword evidence="1" id="KW-0645">Protease</keyword>
<sequence length="331" mass="38433">MATTFAFTRTKIKDIERQLKYEKFFSNLLSFERFKKEKILHFEQGKSWIGRIINSLVKERSLNKDGKDEYHWNREAKDFYHAEWVKKKTPLYQIKTISKEERPREKLLKGGENKLSDAELLAIFLQTGIKGKSAIDMAKNLLREFGGLRGLYSVSPEDLIKTPGLGIAKVAQLKAVIALSKRYIEEEIKNRPLVKTSKEVFNLLYQTMRDLDQEVFKVIMLNGQNEVIDIIDIFKGSLSSSTIYPREVMKQVLKYPAVGIVFVHNHPSGNPHPSKNDREITRDLVFAANIMDIKVFDHIIIGNNRYYSFADNDLIEQYNQDYQKIYGNNKS</sequence>
<dbReference type="Proteomes" id="UP000230324">
    <property type="component" value="Unassembled WGS sequence"/>
</dbReference>
<keyword evidence="4" id="KW-0862">Zinc</keyword>
<feature type="domain" description="MPN" evidence="7">
    <location>
        <begin position="193"/>
        <end position="315"/>
    </location>
</feature>
<name>A0A2M7BY35_9BACT</name>
<evidence type="ECO:0000256" key="4">
    <source>
        <dbReference type="ARBA" id="ARBA00022833"/>
    </source>
</evidence>
<dbReference type="PANTHER" id="PTHR30471:SF3">
    <property type="entry name" value="UPF0758 PROTEIN YEES-RELATED"/>
    <property type="match status" value="1"/>
</dbReference>
<dbReference type="Pfam" id="PF04002">
    <property type="entry name" value="RadC"/>
    <property type="match status" value="1"/>
</dbReference>
<dbReference type="InterPro" id="IPR020891">
    <property type="entry name" value="UPF0758_CS"/>
</dbReference>
<organism evidence="8 9">
    <name type="scientific">Candidatus Nealsonbacteria bacterium CG03_land_8_20_14_0_80_36_12</name>
    <dbReference type="NCBI Taxonomy" id="1974701"/>
    <lineage>
        <taxon>Bacteria</taxon>
        <taxon>Candidatus Nealsoniibacteriota</taxon>
    </lineage>
</organism>
<dbReference type="PROSITE" id="PS01302">
    <property type="entry name" value="UPF0758"/>
    <property type="match status" value="1"/>
</dbReference>
<dbReference type="GO" id="GO:0046872">
    <property type="term" value="F:metal ion binding"/>
    <property type="evidence" value="ECO:0007669"/>
    <property type="project" value="UniProtKB-KW"/>
</dbReference>
<evidence type="ECO:0000256" key="2">
    <source>
        <dbReference type="ARBA" id="ARBA00022723"/>
    </source>
</evidence>
<dbReference type="NCBIfam" id="NF000642">
    <property type="entry name" value="PRK00024.1"/>
    <property type="match status" value="1"/>
</dbReference>
<dbReference type="Gene3D" id="1.10.150.20">
    <property type="entry name" value="5' to 3' exonuclease, C-terminal subdomain"/>
    <property type="match status" value="1"/>
</dbReference>
<keyword evidence="5" id="KW-0482">Metalloprotease</keyword>
<evidence type="ECO:0000256" key="6">
    <source>
        <dbReference type="RuleBase" id="RU003797"/>
    </source>
</evidence>
<protein>
    <recommendedName>
        <fullName evidence="7">MPN domain-containing protein</fullName>
    </recommendedName>
</protein>
<comment type="caution">
    <text evidence="8">The sequence shown here is derived from an EMBL/GenBank/DDBJ whole genome shotgun (WGS) entry which is preliminary data.</text>
</comment>
<dbReference type="PANTHER" id="PTHR30471">
    <property type="entry name" value="DNA REPAIR PROTEIN RADC"/>
    <property type="match status" value="1"/>
</dbReference>
<dbReference type="InterPro" id="IPR046778">
    <property type="entry name" value="UPF0758_N"/>
</dbReference>
<dbReference type="EMBL" id="PEUV01000037">
    <property type="protein sequence ID" value="PIV12596.1"/>
    <property type="molecule type" value="Genomic_DNA"/>
</dbReference>
<evidence type="ECO:0000313" key="8">
    <source>
        <dbReference type="EMBL" id="PIV12596.1"/>
    </source>
</evidence>
<proteinExistence type="inferred from homology"/>
<dbReference type="Gene3D" id="3.40.140.10">
    <property type="entry name" value="Cytidine Deaminase, domain 2"/>
    <property type="match status" value="1"/>
</dbReference>
<gene>
    <name evidence="8" type="ORF">COS47_01780</name>
</gene>
<evidence type="ECO:0000256" key="1">
    <source>
        <dbReference type="ARBA" id="ARBA00022670"/>
    </source>
</evidence>
<keyword evidence="3" id="KW-0378">Hydrolase</keyword>
<dbReference type="NCBIfam" id="TIGR00608">
    <property type="entry name" value="radc"/>
    <property type="match status" value="1"/>
</dbReference>
<dbReference type="GO" id="GO:0008237">
    <property type="term" value="F:metallopeptidase activity"/>
    <property type="evidence" value="ECO:0007669"/>
    <property type="project" value="UniProtKB-KW"/>
</dbReference>
<evidence type="ECO:0000313" key="9">
    <source>
        <dbReference type="Proteomes" id="UP000230324"/>
    </source>
</evidence>
<keyword evidence="2" id="KW-0479">Metal-binding</keyword>
<comment type="similarity">
    <text evidence="6">Belongs to the UPF0758 family.</text>
</comment>
<dbReference type="AlphaFoldDB" id="A0A2M7BY35"/>
<evidence type="ECO:0000256" key="5">
    <source>
        <dbReference type="ARBA" id="ARBA00023049"/>
    </source>
</evidence>
<dbReference type="InterPro" id="IPR025657">
    <property type="entry name" value="RadC_JAB"/>
</dbReference>
<evidence type="ECO:0000259" key="7">
    <source>
        <dbReference type="PROSITE" id="PS50249"/>
    </source>
</evidence>
<reference evidence="9" key="1">
    <citation type="submission" date="2017-09" db="EMBL/GenBank/DDBJ databases">
        <title>Depth-based differentiation of microbial function through sediment-hosted aquifers and enrichment of novel symbionts in the deep terrestrial subsurface.</title>
        <authorList>
            <person name="Probst A.J."/>
            <person name="Ladd B."/>
            <person name="Jarett J.K."/>
            <person name="Geller-Mcgrath D.E."/>
            <person name="Sieber C.M.K."/>
            <person name="Emerson J.B."/>
            <person name="Anantharaman K."/>
            <person name="Thomas B.C."/>
            <person name="Malmstrom R."/>
            <person name="Stieglmeier M."/>
            <person name="Klingl A."/>
            <person name="Woyke T."/>
            <person name="Ryan C.M."/>
            <person name="Banfield J.F."/>
        </authorList>
    </citation>
    <scope>NUCLEOTIDE SEQUENCE [LARGE SCALE GENOMIC DNA]</scope>
</reference>
<dbReference type="CDD" id="cd08071">
    <property type="entry name" value="MPN_DUF2466"/>
    <property type="match status" value="1"/>
</dbReference>
<dbReference type="InterPro" id="IPR001405">
    <property type="entry name" value="UPF0758"/>
</dbReference>
<accession>A0A2M7BY35</accession>
<evidence type="ECO:0000256" key="3">
    <source>
        <dbReference type="ARBA" id="ARBA00022801"/>
    </source>
</evidence>
<dbReference type="SUPFAM" id="SSF47781">
    <property type="entry name" value="RuvA domain 2-like"/>
    <property type="match status" value="1"/>
</dbReference>
<dbReference type="Pfam" id="PF20582">
    <property type="entry name" value="UPF0758_N"/>
    <property type="match status" value="1"/>
</dbReference>